<gene>
    <name evidence="5" type="ORF">HYG85_12995</name>
</gene>
<dbReference type="PROSITE" id="PS50937">
    <property type="entry name" value="HTH_MERR_2"/>
    <property type="match status" value="1"/>
</dbReference>
<dbReference type="AlphaFoldDB" id="A0A8J8MBB9"/>
<dbReference type="Proteomes" id="UP000677305">
    <property type="component" value="Chromosome"/>
</dbReference>
<sequence>MRYSITDLAEILGCTTSAIHYYEKENLIKVDKGKNGHRYYNVVDVFRLLSYAKYRSMEIPMKTIITQFGGNENNYKLIEERETRYQLEAIKKAKYYMNLADAIEDHLVSIRRIQELLNKYELSQSPEVTIMCDDECGWLSKKRSSQKIIHKWVKAMPIVQLGVIDERMGMSNFGYLVRTEKLEELELPAGVYTKKLESTSCLHTIVVADEDFTLNPQKVFKKAFDYAYSKGLEIGETAWGKILLVEVEKEAKLHPYIELWISIKI</sequence>
<dbReference type="PANTHER" id="PTHR30204:SF94">
    <property type="entry name" value="HEAVY METAL-DEPENDENT TRANSCRIPTIONAL REGULATOR HI_0293-RELATED"/>
    <property type="match status" value="1"/>
</dbReference>
<dbReference type="InterPro" id="IPR047057">
    <property type="entry name" value="MerR_fam"/>
</dbReference>
<dbReference type="SMART" id="SM00422">
    <property type="entry name" value="HTH_MERR"/>
    <property type="match status" value="1"/>
</dbReference>
<dbReference type="CDD" id="cd00592">
    <property type="entry name" value="HTH_MerR-like"/>
    <property type="match status" value="1"/>
</dbReference>
<dbReference type="SUPFAM" id="SSF46955">
    <property type="entry name" value="Putative DNA-binding domain"/>
    <property type="match status" value="1"/>
</dbReference>
<dbReference type="GO" id="GO:0003677">
    <property type="term" value="F:DNA binding"/>
    <property type="evidence" value="ECO:0007669"/>
    <property type="project" value="UniProtKB-KW"/>
</dbReference>
<dbReference type="Pfam" id="PF00376">
    <property type="entry name" value="MerR"/>
    <property type="match status" value="1"/>
</dbReference>
<proteinExistence type="predicted"/>
<evidence type="ECO:0000256" key="3">
    <source>
        <dbReference type="ARBA" id="ARBA00023163"/>
    </source>
</evidence>
<dbReference type="InterPro" id="IPR000551">
    <property type="entry name" value="MerR-type_HTH_dom"/>
</dbReference>
<dbReference type="InterPro" id="IPR009061">
    <property type="entry name" value="DNA-bd_dom_put_sf"/>
</dbReference>
<evidence type="ECO:0000259" key="4">
    <source>
        <dbReference type="PROSITE" id="PS50937"/>
    </source>
</evidence>
<keyword evidence="1" id="KW-0805">Transcription regulation</keyword>
<accession>A0A8J8MBB9</accession>
<dbReference type="KEGG" id="vgu:HYG85_12995"/>
<organism evidence="5 6">
    <name type="scientific">Vallitalea guaymasensis</name>
    <dbReference type="NCBI Taxonomy" id="1185412"/>
    <lineage>
        <taxon>Bacteria</taxon>
        <taxon>Bacillati</taxon>
        <taxon>Bacillota</taxon>
        <taxon>Clostridia</taxon>
        <taxon>Lachnospirales</taxon>
        <taxon>Vallitaleaceae</taxon>
        <taxon>Vallitalea</taxon>
    </lineage>
</organism>
<dbReference type="GO" id="GO:0003700">
    <property type="term" value="F:DNA-binding transcription factor activity"/>
    <property type="evidence" value="ECO:0007669"/>
    <property type="project" value="InterPro"/>
</dbReference>
<keyword evidence="3" id="KW-0804">Transcription</keyword>
<keyword evidence="2" id="KW-0238">DNA-binding</keyword>
<dbReference type="Gene3D" id="1.10.1660.10">
    <property type="match status" value="1"/>
</dbReference>
<dbReference type="RefSeq" id="WP_212690027.1">
    <property type="nucleotide sequence ID" value="NZ_CP058561.1"/>
</dbReference>
<feature type="domain" description="HTH merR-type" evidence="4">
    <location>
        <begin position="1"/>
        <end position="70"/>
    </location>
</feature>
<dbReference type="PANTHER" id="PTHR30204">
    <property type="entry name" value="REDOX-CYCLING DRUG-SENSING TRANSCRIPTIONAL ACTIVATOR SOXR"/>
    <property type="match status" value="1"/>
</dbReference>
<name>A0A8J8MBB9_9FIRM</name>
<dbReference type="EMBL" id="CP058561">
    <property type="protein sequence ID" value="QUH29772.1"/>
    <property type="molecule type" value="Genomic_DNA"/>
</dbReference>
<evidence type="ECO:0000313" key="5">
    <source>
        <dbReference type="EMBL" id="QUH29772.1"/>
    </source>
</evidence>
<evidence type="ECO:0000256" key="1">
    <source>
        <dbReference type="ARBA" id="ARBA00023015"/>
    </source>
</evidence>
<protein>
    <submittedName>
        <fullName evidence="5">MerR family transcriptional regulator</fullName>
    </submittedName>
</protein>
<keyword evidence="6" id="KW-1185">Reference proteome</keyword>
<reference evidence="5 6" key="1">
    <citation type="submission" date="2020-07" db="EMBL/GenBank/DDBJ databases">
        <title>Vallitalea guaymasensis genome.</title>
        <authorList>
            <person name="Postec A."/>
        </authorList>
    </citation>
    <scope>NUCLEOTIDE SEQUENCE [LARGE SCALE GENOMIC DNA]</scope>
    <source>
        <strain evidence="5 6">Ra1766G1</strain>
    </source>
</reference>
<evidence type="ECO:0000256" key="2">
    <source>
        <dbReference type="ARBA" id="ARBA00023125"/>
    </source>
</evidence>
<evidence type="ECO:0000313" key="6">
    <source>
        <dbReference type="Proteomes" id="UP000677305"/>
    </source>
</evidence>